<dbReference type="AlphaFoldDB" id="A0AAW6UF21"/>
<dbReference type="Proteomes" id="UP001431532">
    <property type="component" value="Unassembled WGS sequence"/>
</dbReference>
<proteinExistence type="predicted"/>
<feature type="signal peptide" evidence="1">
    <location>
        <begin position="1"/>
        <end position="22"/>
    </location>
</feature>
<accession>A0AAW6UF21</accession>
<keyword evidence="3" id="KW-1185">Reference proteome</keyword>
<protein>
    <submittedName>
        <fullName evidence="2">Uncharacterized protein</fullName>
    </submittedName>
</protein>
<comment type="caution">
    <text evidence="2">The sequence shown here is derived from an EMBL/GenBank/DDBJ whole genome shotgun (WGS) entry which is preliminary data.</text>
</comment>
<gene>
    <name evidence="2" type="ORF">QJ521_08535</name>
</gene>
<dbReference type="EMBL" id="JASCXW010000038">
    <property type="protein sequence ID" value="MDI6453613.1"/>
    <property type="molecule type" value="Genomic_DNA"/>
</dbReference>
<keyword evidence="1" id="KW-0732">Signal</keyword>
<organism evidence="2 3">
    <name type="scientific">Peloplasma aerotolerans</name>
    <dbReference type="NCBI Taxonomy" id="3044389"/>
    <lineage>
        <taxon>Bacteria</taxon>
        <taxon>Bacillati</taxon>
        <taxon>Mycoplasmatota</taxon>
        <taxon>Mollicutes</taxon>
        <taxon>Acholeplasmatales</taxon>
        <taxon>Acholeplasmataceae</taxon>
        <taxon>Peloplasma</taxon>
    </lineage>
</organism>
<evidence type="ECO:0000256" key="1">
    <source>
        <dbReference type="SAM" id="SignalP"/>
    </source>
</evidence>
<name>A0AAW6UF21_9MOLU</name>
<evidence type="ECO:0000313" key="3">
    <source>
        <dbReference type="Proteomes" id="UP001431532"/>
    </source>
</evidence>
<dbReference type="RefSeq" id="WP_282840050.1">
    <property type="nucleotide sequence ID" value="NZ_JASCXW010000038.1"/>
</dbReference>
<feature type="chain" id="PRO_5043756445" evidence="1">
    <location>
        <begin position="23"/>
        <end position="328"/>
    </location>
</feature>
<reference evidence="2" key="1">
    <citation type="submission" date="2023-05" db="EMBL/GenBank/DDBJ databases">
        <title>Mariniplasma microaerophilum sp. nov., a novel anaerobic mollicute isolated from terrestrial mud volcano, Taman Peninsula, Russia.</title>
        <authorList>
            <person name="Khomyakova M.A."/>
            <person name="Merkel A.Y."/>
            <person name="Slobodkin A.I."/>
        </authorList>
    </citation>
    <scope>NUCLEOTIDE SEQUENCE</scope>
    <source>
        <strain evidence="2">M4Ah</strain>
    </source>
</reference>
<sequence length="328" mass="37973">MNRILKLCLVFFLMTLVMTFFSATVNGASEIDFGVELDIIETRVSDNLKVTEIKYKSKINNTKKLSASLAKDKMKLESINIDTKALENSYYAIIHEERIYLNDYDITSEPSSFSNVMTTEYTYKTPEGLPSWNPDVEDTWSTDKYLTIITEAYEIDYYVSGSKVYPIYRIQSYVNYDTPFVLRHTDKLVIRHGENGVFWDGKDSLLGNTNYYSMSGYYYFMRRDVDPNYSFGFIYHYYQKDLTPSYPSIYGVSYDVNLYNYQGSDREYAYGSYYVIATNTTVVQTVYVHNERLFGNALTLDISIYGVSVKRGQSNTTYSAKPLTLRGL</sequence>
<evidence type="ECO:0000313" key="2">
    <source>
        <dbReference type="EMBL" id="MDI6453613.1"/>
    </source>
</evidence>